<gene>
    <name evidence="1" type="ORF">Pc22g06510</name>
    <name evidence="1" type="ORF">PCH_Pc22g06510</name>
</gene>
<sequence length="107" mass="11706">MDCTFVFQILRLFSKCVGYSEYESNSGTHPLSSSTELGPRGGKYEMRCKVPQYPVASYDTDVVEFTSRGNYLPSPQCPIKKGADMLKGQGATGVSQCSTRTPYITAS</sequence>
<protein>
    <submittedName>
        <fullName evidence="1">Uncharacterized protein</fullName>
    </submittedName>
</protein>
<accession>B6HPU1</accession>
<dbReference type="AlphaFoldDB" id="B6HPU1"/>
<dbReference type="HOGENOM" id="CLU_2210862_0_0_1"/>
<reference evidence="1 2" key="1">
    <citation type="journal article" date="2008" name="Nat. Biotechnol.">
        <title>Genome sequencing and analysis of the filamentous fungus Penicillium chrysogenum.</title>
        <authorList>
            <person name="van den Berg M.A."/>
            <person name="Albang R."/>
            <person name="Albermann K."/>
            <person name="Badger J.H."/>
            <person name="Daran J.-M."/>
            <person name="Driessen A.J.M."/>
            <person name="Garcia-Estrada C."/>
            <person name="Fedorova N.D."/>
            <person name="Harris D.M."/>
            <person name="Heijne W.H.M."/>
            <person name="Joardar V.S."/>
            <person name="Kiel J.A.K.W."/>
            <person name="Kovalchuk A."/>
            <person name="Martin J.F."/>
            <person name="Nierman W.C."/>
            <person name="Nijland J.G."/>
            <person name="Pronk J.T."/>
            <person name="Roubos J.A."/>
            <person name="van der Klei I.J."/>
            <person name="van Peij N.N.M.E."/>
            <person name="Veenhuis M."/>
            <person name="von Doehren H."/>
            <person name="Wagner C."/>
            <person name="Wortman J.R."/>
            <person name="Bovenberg R.A.L."/>
        </authorList>
    </citation>
    <scope>NUCLEOTIDE SEQUENCE [LARGE SCALE GENOMIC DNA]</scope>
    <source>
        <strain evidence="2">ATCC 28089 / DSM 1075 / NRRL 1951 / Wisconsin 54-1255</strain>
    </source>
</reference>
<name>B6HPU1_PENRW</name>
<dbReference type="Proteomes" id="UP000000724">
    <property type="component" value="Contig Pc00c22"/>
</dbReference>
<keyword evidence="2" id="KW-1185">Reference proteome</keyword>
<evidence type="ECO:0000313" key="1">
    <source>
        <dbReference type="EMBL" id="CAP97939.1"/>
    </source>
</evidence>
<dbReference type="EMBL" id="AM920437">
    <property type="protein sequence ID" value="CAP97939.1"/>
    <property type="molecule type" value="Genomic_DNA"/>
</dbReference>
<dbReference type="VEuPathDB" id="FungiDB:PCH_Pc22g06510"/>
<evidence type="ECO:0000313" key="2">
    <source>
        <dbReference type="Proteomes" id="UP000000724"/>
    </source>
</evidence>
<organism evidence="1 2">
    <name type="scientific">Penicillium rubens (strain ATCC 28089 / DSM 1075 / NRRL 1951 / Wisconsin 54-1255)</name>
    <name type="common">Penicillium chrysogenum</name>
    <dbReference type="NCBI Taxonomy" id="500485"/>
    <lineage>
        <taxon>Eukaryota</taxon>
        <taxon>Fungi</taxon>
        <taxon>Dikarya</taxon>
        <taxon>Ascomycota</taxon>
        <taxon>Pezizomycotina</taxon>
        <taxon>Eurotiomycetes</taxon>
        <taxon>Eurotiomycetidae</taxon>
        <taxon>Eurotiales</taxon>
        <taxon>Aspergillaceae</taxon>
        <taxon>Penicillium</taxon>
        <taxon>Penicillium chrysogenum species complex</taxon>
    </lineage>
</organism>
<proteinExistence type="predicted"/>